<dbReference type="Gene3D" id="3.40.1190.10">
    <property type="entry name" value="Mur-like, catalytic domain"/>
    <property type="match status" value="1"/>
</dbReference>
<dbReference type="GO" id="GO:0008763">
    <property type="term" value="F:UDP-N-acetylmuramate-L-alanine ligase activity"/>
    <property type="evidence" value="ECO:0007669"/>
    <property type="project" value="UniProtKB-UniRule"/>
</dbReference>
<dbReference type="InterPro" id="IPR036615">
    <property type="entry name" value="Mur_ligase_C_dom_sf"/>
</dbReference>
<dbReference type="GO" id="GO:0051301">
    <property type="term" value="P:cell division"/>
    <property type="evidence" value="ECO:0007669"/>
    <property type="project" value="UniProtKB-KW"/>
</dbReference>
<keyword evidence="6 14" id="KW-0132">Cell division</keyword>
<keyword evidence="5 14" id="KW-0436">Ligase</keyword>
<feature type="domain" description="Mur ligase C-terminal" evidence="16">
    <location>
        <begin position="323"/>
        <end position="448"/>
    </location>
</feature>
<dbReference type="GO" id="GO:0009252">
    <property type="term" value="P:peptidoglycan biosynthetic process"/>
    <property type="evidence" value="ECO:0007669"/>
    <property type="project" value="UniProtKB-UniRule"/>
</dbReference>
<evidence type="ECO:0000259" key="16">
    <source>
        <dbReference type="Pfam" id="PF02875"/>
    </source>
</evidence>
<keyword evidence="10 14" id="KW-0573">Peptidoglycan synthesis</keyword>
<keyword evidence="19" id="KW-1185">Reference proteome</keyword>
<evidence type="ECO:0000256" key="12">
    <source>
        <dbReference type="ARBA" id="ARBA00023316"/>
    </source>
</evidence>
<dbReference type="SUPFAM" id="SSF51984">
    <property type="entry name" value="MurCD N-terminal domain"/>
    <property type="match status" value="1"/>
</dbReference>
<dbReference type="UniPathway" id="UPA00219"/>
<comment type="function">
    <text evidence="14">Cell wall formation.</text>
</comment>
<evidence type="ECO:0000259" key="15">
    <source>
        <dbReference type="Pfam" id="PF01225"/>
    </source>
</evidence>
<dbReference type="EC" id="6.3.2.8" evidence="3 14"/>
<comment type="subcellular location">
    <subcellularLocation>
        <location evidence="1 14">Cytoplasm</location>
    </subcellularLocation>
</comment>
<dbReference type="NCBIfam" id="TIGR01082">
    <property type="entry name" value="murC"/>
    <property type="match status" value="1"/>
</dbReference>
<dbReference type="Proteomes" id="UP000681035">
    <property type="component" value="Chromosome"/>
</dbReference>
<evidence type="ECO:0000259" key="17">
    <source>
        <dbReference type="Pfam" id="PF08245"/>
    </source>
</evidence>
<protein>
    <recommendedName>
        <fullName evidence="3 14">UDP-N-acetylmuramate--L-alanine ligase</fullName>
        <ecNumber evidence="3 14">6.3.2.8</ecNumber>
    </recommendedName>
    <alternativeName>
        <fullName evidence="14">UDP-N-acetylmuramoyl-L-alanine synthetase</fullName>
    </alternativeName>
</protein>
<evidence type="ECO:0000313" key="18">
    <source>
        <dbReference type="EMBL" id="BCK81548.1"/>
    </source>
</evidence>
<dbReference type="Gene3D" id="3.90.190.20">
    <property type="entry name" value="Mur ligase, C-terminal domain"/>
    <property type="match status" value="1"/>
</dbReference>
<dbReference type="Pfam" id="PF02875">
    <property type="entry name" value="Mur_ligase_C"/>
    <property type="match status" value="1"/>
</dbReference>
<dbReference type="PANTHER" id="PTHR43445">
    <property type="entry name" value="UDP-N-ACETYLMURAMATE--L-ALANINE LIGASE-RELATED"/>
    <property type="match status" value="1"/>
</dbReference>
<keyword evidence="7 14" id="KW-0547">Nucleotide-binding</keyword>
<comment type="catalytic activity">
    <reaction evidence="13 14">
        <text>UDP-N-acetyl-alpha-D-muramate + L-alanine + ATP = UDP-N-acetyl-alpha-D-muramoyl-L-alanine + ADP + phosphate + H(+)</text>
        <dbReference type="Rhea" id="RHEA:23372"/>
        <dbReference type="ChEBI" id="CHEBI:15378"/>
        <dbReference type="ChEBI" id="CHEBI:30616"/>
        <dbReference type="ChEBI" id="CHEBI:43474"/>
        <dbReference type="ChEBI" id="CHEBI:57972"/>
        <dbReference type="ChEBI" id="CHEBI:70757"/>
        <dbReference type="ChEBI" id="CHEBI:83898"/>
        <dbReference type="ChEBI" id="CHEBI:456216"/>
        <dbReference type="EC" id="6.3.2.8"/>
    </reaction>
</comment>
<dbReference type="PANTHER" id="PTHR43445:SF3">
    <property type="entry name" value="UDP-N-ACETYLMURAMATE--L-ALANINE LIGASE"/>
    <property type="match status" value="1"/>
</dbReference>
<keyword evidence="4 14" id="KW-0963">Cytoplasm</keyword>
<evidence type="ECO:0000256" key="14">
    <source>
        <dbReference type="HAMAP-Rule" id="MF_00046"/>
    </source>
</evidence>
<evidence type="ECO:0000256" key="10">
    <source>
        <dbReference type="ARBA" id="ARBA00022984"/>
    </source>
</evidence>
<evidence type="ECO:0000313" key="19">
    <source>
        <dbReference type="Proteomes" id="UP000681035"/>
    </source>
</evidence>
<evidence type="ECO:0000256" key="5">
    <source>
        <dbReference type="ARBA" id="ARBA00022598"/>
    </source>
</evidence>
<keyword evidence="12 14" id="KW-0961">Cell wall biogenesis/degradation</keyword>
<dbReference type="SUPFAM" id="SSF53623">
    <property type="entry name" value="MurD-like peptide ligases, catalytic domain"/>
    <property type="match status" value="1"/>
</dbReference>
<dbReference type="InterPro" id="IPR004101">
    <property type="entry name" value="Mur_ligase_C"/>
</dbReference>
<keyword evidence="8 14" id="KW-0067">ATP-binding</keyword>
<dbReference type="GO" id="GO:0071555">
    <property type="term" value="P:cell wall organization"/>
    <property type="evidence" value="ECO:0007669"/>
    <property type="project" value="UniProtKB-KW"/>
</dbReference>
<dbReference type="EMBL" id="AP023418">
    <property type="protein sequence ID" value="BCK81548.1"/>
    <property type="molecule type" value="Genomic_DNA"/>
</dbReference>
<dbReference type="RefSeq" id="WP_213540320.1">
    <property type="nucleotide sequence ID" value="NZ_AP023418.1"/>
</dbReference>
<evidence type="ECO:0000256" key="3">
    <source>
        <dbReference type="ARBA" id="ARBA00012211"/>
    </source>
</evidence>
<evidence type="ECO:0000256" key="11">
    <source>
        <dbReference type="ARBA" id="ARBA00023306"/>
    </source>
</evidence>
<accession>A0A810PZN5</accession>
<evidence type="ECO:0000256" key="2">
    <source>
        <dbReference type="ARBA" id="ARBA00004752"/>
    </source>
</evidence>
<dbReference type="AlphaFoldDB" id="A0A810PZN5"/>
<dbReference type="InterPro" id="IPR050061">
    <property type="entry name" value="MurCDEF_pg_biosynth"/>
</dbReference>
<dbReference type="KEGG" id="vcop:MM50RIKEN_13110"/>
<dbReference type="Pfam" id="PF01225">
    <property type="entry name" value="Mur_ligase"/>
    <property type="match status" value="1"/>
</dbReference>
<dbReference type="InterPro" id="IPR036565">
    <property type="entry name" value="Mur-like_cat_sf"/>
</dbReference>
<dbReference type="HAMAP" id="MF_00046">
    <property type="entry name" value="MurC"/>
    <property type="match status" value="1"/>
</dbReference>
<dbReference type="InterPro" id="IPR005758">
    <property type="entry name" value="UDP-N-AcMur_Ala_ligase_MurC"/>
</dbReference>
<feature type="binding site" evidence="14">
    <location>
        <begin position="123"/>
        <end position="129"/>
    </location>
    <ligand>
        <name>ATP</name>
        <dbReference type="ChEBI" id="CHEBI:30616"/>
    </ligand>
</feature>
<dbReference type="GO" id="GO:0005524">
    <property type="term" value="F:ATP binding"/>
    <property type="evidence" value="ECO:0007669"/>
    <property type="project" value="UniProtKB-UniRule"/>
</dbReference>
<sequence>MIHPTVDIHTYLKPGVRVHLAGIGGVSMCPLAEVLRGMGLTVQGSDMSESDTVRHLRSLGIDVAIGHSAENLKDCDLVIRTAAIHDENPEISGAIARGIPVYERAQAWGAIMQKYANAVCFSGTHGKTTTTSMATHIFMEAGTDPTVMIGGTLPLLHSGYRVGQGDTIILESCEYCNSFLNFFPTVAVILNVEEDHLDFFKDLADIEHSFHAFADLVPQRGYIISNADDAGARDSVKGLRHPVFTFAVQDRTADCVADNVSFFDGCPVFDVVIHGEVYAHVELKIPGKHNILNTLAAASAAYVLGLPGEAVSRGLETFHGAGRRMEHKGTYHGAEVYDDYAHHPGELHALLTTARTMGYQRVICAFQPHTYSRTKALFSQFVEELKLPDVTVLAEIYAAREQNDIGISSQDLAREIPGAIYCSSLEKVTDTLASLAQPGDLILTVGAGDIFRAGEKLLERA</sequence>
<keyword evidence="9 14" id="KW-0133">Cell shape</keyword>
<comment type="pathway">
    <text evidence="2 14">Cell wall biogenesis; peptidoglycan biosynthesis.</text>
</comment>
<keyword evidence="11 14" id="KW-0131">Cell cycle</keyword>
<organism evidence="18 19">
    <name type="scientific">Vescimonas coprocola</name>
    <dbReference type="NCBI Taxonomy" id="2714355"/>
    <lineage>
        <taxon>Bacteria</taxon>
        <taxon>Bacillati</taxon>
        <taxon>Bacillota</taxon>
        <taxon>Clostridia</taxon>
        <taxon>Eubacteriales</taxon>
        <taxon>Oscillospiraceae</taxon>
        <taxon>Vescimonas</taxon>
    </lineage>
</organism>
<feature type="domain" description="Mur ligase N-terminal catalytic" evidence="15">
    <location>
        <begin position="18"/>
        <end position="115"/>
    </location>
</feature>
<evidence type="ECO:0000256" key="1">
    <source>
        <dbReference type="ARBA" id="ARBA00004496"/>
    </source>
</evidence>
<proteinExistence type="inferred from homology"/>
<dbReference type="SUPFAM" id="SSF53244">
    <property type="entry name" value="MurD-like peptide ligases, peptide-binding domain"/>
    <property type="match status" value="1"/>
</dbReference>
<dbReference type="InterPro" id="IPR000713">
    <property type="entry name" value="Mur_ligase_N"/>
</dbReference>
<dbReference type="Gene3D" id="3.40.50.720">
    <property type="entry name" value="NAD(P)-binding Rossmann-like Domain"/>
    <property type="match status" value="1"/>
</dbReference>
<evidence type="ECO:0000256" key="7">
    <source>
        <dbReference type="ARBA" id="ARBA00022741"/>
    </source>
</evidence>
<evidence type="ECO:0000256" key="6">
    <source>
        <dbReference type="ARBA" id="ARBA00022618"/>
    </source>
</evidence>
<comment type="similarity">
    <text evidence="14">Belongs to the MurCDEF family.</text>
</comment>
<evidence type="ECO:0000256" key="4">
    <source>
        <dbReference type="ARBA" id="ARBA00022490"/>
    </source>
</evidence>
<gene>
    <name evidence="14 18" type="primary">murC</name>
    <name evidence="18" type="ORF">MM50RIKEN_13110</name>
</gene>
<evidence type="ECO:0000256" key="13">
    <source>
        <dbReference type="ARBA" id="ARBA00047833"/>
    </source>
</evidence>
<reference evidence="18" key="1">
    <citation type="submission" date="2020-09" db="EMBL/GenBank/DDBJ databases">
        <title>New species isolated from human feces.</title>
        <authorList>
            <person name="Kitahara M."/>
            <person name="Shigeno Y."/>
            <person name="Shime M."/>
            <person name="Matsumoto Y."/>
            <person name="Nakamura S."/>
            <person name="Motooka D."/>
            <person name="Fukuoka S."/>
            <person name="Nishikawa H."/>
            <person name="Benno Y."/>
        </authorList>
    </citation>
    <scope>NUCLEOTIDE SEQUENCE</scope>
    <source>
        <strain evidence="18">MM50</strain>
    </source>
</reference>
<dbReference type="InterPro" id="IPR013221">
    <property type="entry name" value="Mur_ligase_cen"/>
</dbReference>
<dbReference type="Pfam" id="PF08245">
    <property type="entry name" value="Mur_ligase_M"/>
    <property type="match status" value="1"/>
</dbReference>
<dbReference type="GO" id="GO:0008360">
    <property type="term" value="P:regulation of cell shape"/>
    <property type="evidence" value="ECO:0007669"/>
    <property type="project" value="UniProtKB-KW"/>
</dbReference>
<evidence type="ECO:0000256" key="9">
    <source>
        <dbReference type="ARBA" id="ARBA00022960"/>
    </source>
</evidence>
<dbReference type="GO" id="GO:0005737">
    <property type="term" value="C:cytoplasm"/>
    <property type="evidence" value="ECO:0007669"/>
    <property type="project" value="UniProtKB-SubCell"/>
</dbReference>
<feature type="domain" description="Mur ligase central" evidence="17">
    <location>
        <begin position="122"/>
        <end position="301"/>
    </location>
</feature>
<evidence type="ECO:0000256" key="8">
    <source>
        <dbReference type="ARBA" id="ARBA00022840"/>
    </source>
</evidence>
<name>A0A810PZN5_9FIRM</name>